<dbReference type="RefSeq" id="WP_377326006.1">
    <property type="nucleotide sequence ID" value="NZ_JBHSNG010000006.1"/>
</dbReference>
<evidence type="ECO:0000259" key="3">
    <source>
        <dbReference type="Pfam" id="PF00675"/>
    </source>
</evidence>
<evidence type="ECO:0000313" key="6">
    <source>
        <dbReference type="Proteomes" id="UP001596111"/>
    </source>
</evidence>
<dbReference type="Pfam" id="PF05193">
    <property type="entry name" value="Peptidase_M16_C"/>
    <property type="match status" value="2"/>
</dbReference>
<feature type="domain" description="Peptidase M16 N-terminal" evidence="3">
    <location>
        <begin position="49"/>
        <end position="195"/>
    </location>
</feature>
<feature type="chain" id="PRO_5046478464" evidence="2">
    <location>
        <begin position="29"/>
        <end position="919"/>
    </location>
</feature>
<dbReference type="InterPro" id="IPR011249">
    <property type="entry name" value="Metalloenz_LuxS/M16"/>
</dbReference>
<evidence type="ECO:0000259" key="4">
    <source>
        <dbReference type="Pfam" id="PF05193"/>
    </source>
</evidence>
<feature type="signal peptide" evidence="2">
    <location>
        <begin position="1"/>
        <end position="28"/>
    </location>
</feature>
<dbReference type="Gene3D" id="3.30.830.10">
    <property type="entry name" value="Metalloenzyme, LuxS/M16 peptidase-like"/>
    <property type="match status" value="4"/>
</dbReference>
<dbReference type="Proteomes" id="UP001596111">
    <property type="component" value="Unassembled WGS sequence"/>
</dbReference>
<keyword evidence="6" id="KW-1185">Reference proteome</keyword>
<proteinExistence type="inferred from homology"/>
<dbReference type="PANTHER" id="PTHR11851">
    <property type="entry name" value="METALLOPROTEASE"/>
    <property type="match status" value="1"/>
</dbReference>
<feature type="domain" description="Peptidase M16 C-terminal" evidence="4">
    <location>
        <begin position="648"/>
        <end position="826"/>
    </location>
</feature>
<evidence type="ECO:0000313" key="5">
    <source>
        <dbReference type="EMBL" id="MFC5580994.1"/>
    </source>
</evidence>
<name>A0ABW0SXB2_9GAMM</name>
<keyword evidence="2" id="KW-0732">Signal</keyword>
<evidence type="ECO:0000256" key="1">
    <source>
        <dbReference type="ARBA" id="ARBA00007261"/>
    </source>
</evidence>
<protein>
    <submittedName>
        <fullName evidence="5">M16 family metallopeptidase</fullName>
    </submittedName>
</protein>
<dbReference type="PANTHER" id="PTHR11851:SF49">
    <property type="entry name" value="MITOCHONDRIAL-PROCESSING PEPTIDASE SUBUNIT ALPHA"/>
    <property type="match status" value="1"/>
</dbReference>
<feature type="domain" description="Peptidase M16 C-terminal" evidence="4">
    <location>
        <begin position="207"/>
        <end position="374"/>
    </location>
</feature>
<dbReference type="InterPro" id="IPR007863">
    <property type="entry name" value="Peptidase_M16_C"/>
</dbReference>
<gene>
    <name evidence="5" type="ORF">ACFPPB_07700</name>
</gene>
<dbReference type="SUPFAM" id="SSF63411">
    <property type="entry name" value="LuxS/MPP-like metallohydrolase"/>
    <property type="match status" value="4"/>
</dbReference>
<sequence length="919" mass="99041">MKLNKLKPLTCSILLGMGLLAGVTLAQAAPTTDAGQQHVLRATLKNGLRVVIVHDALAPVVTTQINYLVGGYETPKGFPGTAHALEHMMFRDSAGMTGAQLNEMTGKMGGANNAFTTNDVTQYYFEAPSQYLDILLHIEATRMSGLLLNAQDWALERGAIEQEVSRDISDPGQLAYEKAQAALYAGTGYAADALGTRPSFDKTTPSILRKFHNEWYGPNNAIFVIAGDIDPQATLAKVKQLFGAIPARATPKRAPVVLQPLKPQTIVSTTPQGTGSVSFMFRMPGQQTKDYAAMQVLFDVLSNARSSLSELAVQGKVLSASALPESFTRGGIGVIEADFPKGGDVAKTKAQVEDVIARLLKNGIPADLVDAAKRSELNKAEFNKNSSTQLANAWSLALAWQGLDSPEQAEDLIRKVTVDDVNRVARTYLKPDERVTMVLTPSQDGKRPPDSAGFGGTESFAGNDNLDVPLPAWAAQPLSKLTMPHWTLAPVSMTLDNGLHLVVQPETISKTVTVMGYIDHDDGLQEPKGKEGVGKLLSSLFDYGTADLDRAAFHQALDAISAEESGGTDPLILAPSEHFERAMQLLADNELHPALPQAGFDVQRDALARTLAGEMQSPDYKVHRAIMRGLLPADDPELREATPTTVNNLSLEDVKAYFATTYRPDLTTIVVVGDVTPAQAKAVVEKYFGSWKASGPKPDVLPRPVPLNPSGYTLVNDPYAAQDRVSFGQVLDLNLQNPDRYALTLGNDVLGGNAFASRLMVDVRVKHGYAYGVGSALQIERTRSFFKVGYGSDPDKVASVDALISKNLAAMQDTPVEADELTNAKQGEIRSIASEVSSVGRIAVSLLHWSYQGLPLDEPMVAAKHYIALTAPQVQAAFKKYLKPQHLVQVVQGPPPLKRAVTRNAEANAARDGLKKTER</sequence>
<accession>A0ABW0SXB2</accession>
<organism evidence="5 6">
    <name type="scientific">Rhodanobacter terrae</name>
    <dbReference type="NCBI Taxonomy" id="418647"/>
    <lineage>
        <taxon>Bacteria</taxon>
        <taxon>Pseudomonadati</taxon>
        <taxon>Pseudomonadota</taxon>
        <taxon>Gammaproteobacteria</taxon>
        <taxon>Lysobacterales</taxon>
        <taxon>Rhodanobacteraceae</taxon>
        <taxon>Rhodanobacter</taxon>
    </lineage>
</organism>
<dbReference type="EMBL" id="JBHSNG010000006">
    <property type="protein sequence ID" value="MFC5580994.1"/>
    <property type="molecule type" value="Genomic_DNA"/>
</dbReference>
<dbReference type="InterPro" id="IPR011765">
    <property type="entry name" value="Pept_M16_N"/>
</dbReference>
<evidence type="ECO:0000256" key="2">
    <source>
        <dbReference type="SAM" id="SignalP"/>
    </source>
</evidence>
<comment type="similarity">
    <text evidence="1">Belongs to the peptidase M16 family.</text>
</comment>
<comment type="caution">
    <text evidence="5">The sequence shown here is derived from an EMBL/GenBank/DDBJ whole genome shotgun (WGS) entry which is preliminary data.</text>
</comment>
<reference evidence="6" key="1">
    <citation type="journal article" date="2019" name="Int. J. Syst. Evol. Microbiol.">
        <title>The Global Catalogue of Microorganisms (GCM) 10K type strain sequencing project: providing services to taxonomists for standard genome sequencing and annotation.</title>
        <authorList>
            <consortium name="The Broad Institute Genomics Platform"/>
            <consortium name="The Broad Institute Genome Sequencing Center for Infectious Disease"/>
            <person name="Wu L."/>
            <person name="Ma J."/>
        </authorList>
    </citation>
    <scope>NUCLEOTIDE SEQUENCE [LARGE SCALE GENOMIC DNA]</scope>
    <source>
        <strain evidence="6">CGMCC 1.13587</strain>
    </source>
</reference>
<dbReference type="Pfam" id="PF00675">
    <property type="entry name" value="Peptidase_M16"/>
    <property type="match status" value="1"/>
</dbReference>
<dbReference type="InterPro" id="IPR050361">
    <property type="entry name" value="MPP/UQCRC_Complex"/>
</dbReference>